<evidence type="ECO:0008006" key="5">
    <source>
        <dbReference type="Google" id="ProtNLM"/>
    </source>
</evidence>
<feature type="compositionally biased region" description="Low complexity" evidence="2">
    <location>
        <begin position="175"/>
        <end position="194"/>
    </location>
</feature>
<feature type="compositionally biased region" description="Polar residues" evidence="2">
    <location>
        <begin position="88"/>
        <end position="104"/>
    </location>
</feature>
<evidence type="ECO:0000256" key="1">
    <source>
        <dbReference type="SAM" id="Coils"/>
    </source>
</evidence>
<sequence length="308" mass="34169">MLIQVYTCQKPQSKRCKFFLWDDDAQIREKHTLLLNSRSEPDTPKKTPSKSAQVGGLLTPGTGTSHGNSGGNTLRGAQTEPRRRLDFLTQQQTPTKVRKSSTLSSDEETYSWDESLDNEVGNLLGGSSSSTTTQPRQPIYTPNKAPRTATNTSPGKRKLDDVFNDDDDDKPPPYSESAPTSQSSSTTAPFSFSSVEVSATPTPRRYKDVLSAQGAASNQPSDLALNILSILDRHDVVVPTTARDELVASLDQHHLKTQGIIRGRDISRMALKKKDEEIQALRERIERLETEREMDKVVISCLRDNNNK</sequence>
<reference evidence="4" key="1">
    <citation type="journal article" date="2015" name="Genome Announc.">
        <title>Draft genome sequence of Talaromyces cellulolyticus strain Y-94, a source of lignocellulosic biomass-degrading enzymes.</title>
        <authorList>
            <person name="Fujii T."/>
            <person name="Koike H."/>
            <person name="Sawayama S."/>
            <person name="Yano S."/>
            <person name="Inoue H."/>
        </authorList>
    </citation>
    <scope>NUCLEOTIDE SEQUENCE [LARGE SCALE GENOMIC DNA]</scope>
    <source>
        <strain evidence="4">Y-94</strain>
    </source>
</reference>
<gene>
    <name evidence="3" type="ORF">TCE0_041f13814</name>
</gene>
<dbReference type="EMBL" id="DF933837">
    <property type="protein sequence ID" value="GAM41017.1"/>
    <property type="molecule type" value="Genomic_DNA"/>
</dbReference>
<name>A0A6V8HGN4_TALPI</name>
<evidence type="ECO:0000256" key="2">
    <source>
        <dbReference type="SAM" id="MobiDB-lite"/>
    </source>
</evidence>
<protein>
    <recommendedName>
        <fullName evidence="5">Zinc finger GRF-type domain-containing protein</fullName>
    </recommendedName>
</protein>
<feature type="compositionally biased region" description="Acidic residues" evidence="2">
    <location>
        <begin position="105"/>
        <end position="117"/>
    </location>
</feature>
<keyword evidence="1" id="KW-0175">Coiled coil</keyword>
<comment type="caution">
    <text evidence="3">The sequence shown here is derived from an EMBL/GenBank/DDBJ whole genome shotgun (WGS) entry which is preliminary data.</text>
</comment>
<organism evidence="3 4">
    <name type="scientific">Talaromyces pinophilus</name>
    <name type="common">Penicillium pinophilum</name>
    <dbReference type="NCBI Taxonomy" id="128442"/>
    <lineage>
        <taxon>Eukaryota</taxon>
        <taxon>Fungi</taxon>
        <taxon>Dikarya</taxon>
        <taxon>Ascomycota</taxon>
        <taxon>Pezizomycotina</taxon>
        <taxon>Eurotiomycetes</taxon>
        <taxon>Eurotiomycetidae</taxon>
        <taxon>Eurotiales</taxon>
        <taxon>Trichocomaceae</taxon>
        <taxon>Talaromyces</taxon>
        <taxon>Talaromyces sect. Talaromyces</taxon>
    </lineage>
</organism>
<proteinExistence type="predicted"/>
<dbReference type="AlphaFoldDB" id="A0A6V8HGN4"/>
<accession>A0A6V8HGN4</accession>
<evidence type="ECO:0000313" key="3">
    <source>
        <dbReference type="EMBL" id="GAM41017.1"/>
    </source>
</evidence>
<feature type="region of interest" description="Disordered" evidence="2">
    <location>
        <begin position="34"/>
        <end position="199"/>
    </location>
</feature>
<dbReference type="Proteomes" id="UP000053095">
    <property type="component" value="Unassembled WGS sequence"/>
</dbReference>
<feature type="coiled-coil region" evidence="1">
    <location>
        <begin position="271"/>
        <end position="298"/>
    </location>
</feature>
<keyword evidence="4" id="KW-1185">Reference proteome</keyword>
<evidence type="ECO:0000313" key="4">
    <source>
        <dbReference type="Proteomes" id="UP000053095"/>
    </source>
</evidence>